<dbReference type="AlphaFoldDB" id="W7DIR6"/>
<dbReference type="EMBL" id="AODM01000005">
    <property type="protein sequence ID" value="EUJ64824.1"/>
    <property type="molecule type" value="Genomic_DNA"/>
</dbReference>
<evidence type="ECO:0000313" key="2">
    <source>
        <dbReference type="Proteomes" id="UP000019241"/>
    </source>
</evidence>
<gene>
    <name evidence="1" type="ORF">MCOL2_01455</name>
</gene>
<dbReference type="RefSeq" id="WP_036061906.1">
    <property type="nucleotide sequence ID" value="NZ_AODM01000005.1"/>
</dbReference>
<name>W7DIR6_9LIST</name>
<organism evidence="1 2">
    <name type="scientific">Listeria fleischmannii FSL S10-1203</name>
    <dbReference type="NCBI Taxonomy" id="1265822"/>
    <lineage>
        <taxon>Bacteria</taxon>
        <taxon>Bacillati</taxon>
        <taxon>Bacillota</taxon>
        <taxon>Bacilli</taxon>
        <taxon>Bacillales</taxon>
        <taxon>Listeriaceae</taxon>
        <taxon>Listeria</taxon>
    </lineage>
</organism>
<proteinExistence type="predicted"/>
<evidence type="ECO:0000313" key="1">
    <source>
        <dbReference type="EMBL" id="EUJ64824.1"/>
    </source>
</evidence>
<comment type="caution">
    <text evidence="1">The sequence shown here is derived from an EMBL/GenBank/DDBJ whole genome shotgun (WGS) entry which is preliminary data.</text>
</comment>
<reference evidence="1 2" key="1">
    <citation type="submission" date="2012-12" db="EMBL/GenBank/DDBJ databases">
        <title>Novel taxa of Listeriaceae from agricultural environments in the United States.</title>
        <authorList>
            <person name="den Bakker H.C."/>
            <person name="Allred A."/>
            <person name="Warchocki S."/>
            <person name="Wright E.M."/>
            <person name="Burrell A."/>
            <person name="Nightingale K.K."/>
            <person name="Kephart D."/>
            <person name="Wiedmann M."/>
        </authorList>
    </citation>
    <scope>NUCLEOTIDE SEQUENCE [LARGE SCALE GENOMIC DNA]</scope>
    <source>
        <strain evidence="1 2">FSL S10-1203</strain>
    </source>
</reference>
<dbReference type="PATRIC" id="fig|1265822.4.peg.294"/>
<dbReference type="Proteomes" id="UP000019241">
    <property type="component" value="Unassembled WGS sequence"/>
</dbReference>
<accession>W7DIR6</accession>
<sequence>MDAKLNDFSNEYFEIINQVTTYYLEKYESIEETRKYFVEQLHVISDKTTIELIRNCIHFLDRSER</sequence>
<protein>
    <submittedName>
        <fullName evidence="1">Uncharacterized protein</fullName>
    </submittedName>
</protein>